<organism evidence="2">
    <name type="scientific">marine sediment metagenome</name>
    <dbReference type="NCBI Taxonomy" id="412755"/>
    <lineage>
        <taxon>unclassified sequences</taxon>
        <taxon>metagenomes</taxon>
        <taxon>ecological metagenomes</taxon>
    </lineage>
</organism>
<feature type="transmembrane region" description="Helical" evidence="1">
    <location>
        <begin position="5"/>
        <end position="21"/>
    </location>
</feature>
<proteinExistence type="predicted"/>
<keyword evidence="1" id="KW-0472">Membrane</keyword>
<comment type="caution">
    <text evidence="2">The sequence shown here is derived from an EMBL/GenBank/DDBJ whole genome shotgun (WGS) entry which is preliminary data.</text>
</comment>
<reference evidence="2" key="1">
    <citation type="journal article" date="2014" name="Front. Microbiol.">
        <title>High frequency of phylogenetically diverse reductive dehalogenase-homologous genes in deep subseafloor sedimentary metagenomes.</title>
        <authorList>
            <person name="Kawai M."/>
            <person name="Futagami T."/>
            <person name="Toyoda A."/>
            <person name="Takaki Y."/>
            <person name="Nishi S."/>
            <person name="Hori S."/>
            <person name="Arai W."/>
            <person name="Tsubouchi T."/>
            <person name="Morono Y."/>
            <person name="Uchiyama I."/>
            <person name="Ito T."/>
            <person name="Fujiyama A."/>
            <person name="Inagaki F."/>
            <person name="Takami H."/>
        </authorList>
    </citation>
    <scope>NUCLEOTIDE SEQUENCE</scope>
    <source>
        <strain evidence="2">Expedition CK06-06</strain>
    </source>
</reference>
<feature type="non-terminal residue" evidence="2">
    <location>
        <position position="1"/>
    </location>
</feature>
<dbReference type="EMBL" id="BARW01027071">
    <property type="protein sequence ID" value="GAJ12383.1"/>
    <property type="molecule type" value="Genomic_DNA"/>
</dbReference>
<evidence type="ECO:0008006" key="3">
    <source>
        <dbReference type="Google" id="ProtNLM"/>
    </source>
</evidence>
<gene>
    <name evidence="2" type="ORF">S12H4_44007</name>
</gene>
<name>X1U480_9ZZZZ</name>
<keyword evidence="1" id="KW-1133">Transmembrane helix</keyword>
<evidence type="ECO:0000313" key="2">
    <source>
        <dbReference type="EMBL" id="GAJ12383.1"/>
    </source>
</evidence>
<protein>
    <recommendedName>
        <fullName evidence="3">Protoheme IX farnesyltransferase</fullName>
    </recommendedName>
</protein>
<sequence length="82" mass="9193">NAIKGILGALALLMGASYLLVPWAKSIHYTIGVSIINIPLAIAGFQFYKSRTNKAGWWLFKLTAPYIVFILFTFMADQFFFA</sequence>
<keyword evidence="1" id="KW-0812">Transmembrane</keyword>
<dbReference type="AlphaFoldDB" id="X1U480"/>
<evidence type="ECO:0000256" key="1">
    <source>
        <dbReference type="SAM" id="Phobius"/>
    </source>
</evidence>
<feature type="transmembrane region" description="Helical" evidence="1">
    <location>
        <begin position="27"/>
        <end position="48"/>
    </location>
</feature>
<accession>X1U480</accession>
<feature type="transmembrane region" description="Helical" evidence="1">
    <location>
        <begin position="55"/>
        <end position="76"/>
    </location>
</feature>